<sequence>MMSQFKRLLIASTWFQVIWFVAVVGSEQWQWLTLACLLITLVLSARLSAIVWQKWSLLTGIGIGIDMVNLHLGILIFDTRFLPLWLIVLWAMFMWYAQFLVPVVSRYPLALVSLIGGLAGSLSYLAGYKLGAVQLGYSMSLTFTWLFFVWAAITALCIRSLQDEEARMG</sequence>
<organism evidence="2 3">
    <name type="scientific">Vibrio scophthalmi</name>
    <dbReference type="NCBI Taxonomy" id="45658"/>
    <lineage>
        <taxon>Bacteria</taxon>
        <taxon>Pseudomonadati</taxon>
        <taxon>Pseudomonadota</taxon>
        <taxon>Gammaproteobacteria</taxon>
        <taxon>Vibrionales</taxon>
        <taxon>Vibrionaceae</taxon>
        <taxon>Vibrio</taxon>
    </lineage>
</organism>
<feature type="transmembrane region" description="Helical" evidence="1">
    <location>
        <begin position="55"/>
        <end position="76"/>
    </location>
</feature>
<gene>
    <name evidence="2" type="ORF">VSF3289_01277</name>
</gene>
<keyword evidence="1" id="KW-1133">Transmembrane helix</keyword>
<name>A0A1E3WMM6_9VIBR</name>
<comment type="caution">
    <text evidence="2">The sequence shown here is derived from an EMBL/GenBank/DDBJ whole genome shotgun (WGS) entry which is preliminary data.</text>
</comment>
<dbReference type="EMBL" id="MDCJ01000002">
    <property type="protein sequence ID" value="ODS11016.1"/>
    <property type="molecule type" value="Genomic_DNA"/>
</dbReference>
<proteinExistence type="predicted"/>
<dbReference type="InterPro" id="IPR021306">
    <property type="entry name" value="DUF2878"/>
</dbReference>
<feature type="transmembrane region" description="Helical" evidence="1">
    <location>
        <begin position="7"/>
        <end position="25"/>
    </location>
</feature>
<feature type="transmembrane region" description="Helical" evidence="1">
    <location>
        <begin position="82"/>
        <end position="101"/>
    </location>
</feature>
<keyword evidence="1" id="KW-0812">Transmembrane</keyword>
<feature type="transmembrane region" description="Helical" evidence="1">
    <location>
        <begin position="139"/>
        <end position="158"/>
    </location>
</feature>
<feature type="transmembrane region" description="Helical" evidence="1">
    <location>
        <begin position="31"/>
        <end position="48"/>
    </location>
</feature>
<evidence type="ECO:0000313" key="2">
    <source>
        <dbReference type="EMBL" id="ODS11016.1"/>
    </source>
</evidence>
<evidence type="ECO:0000313" key="3">
    <source>
        <dbReference type="Proteomes" id="UP000095131"/>
    </source>
</evidence>
<accession>A0A1E3WMM6</accession>
<evidence type="ECO:0008006" key="4">
    <source>
        <dbReference type="Google" id="ProtNLM"/>
    </source>
</evidence>
<feature type="transmembrane region" description="Helical" evidence="1">
    <location>
        <begin position="108"/>
        <end position="127"/>
    </location>
</feature>
<evidence type="ECO:0000256" key="1">
    <source>
        <dbReference type="SAM" id="Phobius"/>
    </source>
</evidence>
<keyword evidence="1" id="KW-0472">Membrane</keyword>
<protein>
    <recommendedName>
        <fullName evidence="4">DUF2878 domain-containing protein</fullName>
    </recommendedName>
</protein>
<reference evidence="2 3" key="1">
    <citation type="submission" date="2016-08" db="EMBL/GenBank/DDBJ databases">
        <title>Genome sequencing of Vibrio scophthalmi strain FP3289, an isolated from Paralichthys olivaceus.</title>
        <authorList>
            <person name="Han H.-J."/>
        </authorList>
    </citation>
    <scope>NUCLEOTIDE SEQUENCE [LARGE SCALE GENOMIC DNA]</scope>
    <source>
        <strain evidence="2 3">FP3289</strain>
    </source>
</reference>
<dbReference type="Pfam" id="PF11086">
    <property type="entry name" value="DUF2878"/>
    <property type="match status" value="1"/>
</dbReference>
<dbReference type="Proteomes" id="UP000095131">
    <property type="component" value="Unassembled WGS sequence"/>
</dbReference>
<dbReference type="PATRIC" id="fig|45658.8.peg.1271"/>
<dbReference type="AlphaFoldDB" id="A0A1E3WMM6"/>